<evidence type="ECO:0000256" key="6">
    <source>
        <dbReference type="PROSITE-ProRule" id="PRU00239"/>
    </source>
</evidence>
<sequence length="789" mass="88415">MTSLLSSEGTPSALVGITLSTLGFLVLFSRVLLKRQATRATQATQATSVLETEPETKEKTLTDTQQENPPDEKTPSAQPETDVEVSTSSSDDEESTAPTPLTEPDASAVLKDTKHDSSMLPSVPKDQVGLLVTAELEQAVKECRQKVQKIARECRAGNRKFRDIEFDLEKDPFCTHDGLWNAELQIPPGVRRVSEIFENPQFFVDGASSSDIVQGKLGDCWFLSALSTVATSPGLIEKCCVARDEEVGVYGFIFFRDSYWVNVVIDDQLFWSLPKFEELSVQEQELYHDDKEMYQKMARNANKGLSFAKSTTPGETWVSLIEKAYAKLHGDYHSLNGGRGSEAIEDLTGGVSTMFKTADILETDRFWHEELLHANTCTRLFSVSFTTLDTSRLTDPEDLSEHNLTMRGLYGGHAYAVLRVKECKGKRFVVLRNPWGMAEWTGAWSDGSKEWQGEWLEVLKELDHVLGDDGEFVMEFNFTLPMASKVMIVLSQLDTRFFRALGEMSQWSLDFVVCKRGEKDIKGESYAGTLYQRSVSCELDLDTGEYVVYPRVDRCRLSYTGYFDDEVKLWDKRKLARVLTERTKSRSIASNYDIKSQEIFIPKHLHAAIREDFPYNESESDNREEERESEDSEEDQSGPRTSTTTTTTTTTMTVVVQKKKASKSVDERPSSAKTGALTNQLPSATSMPKSSGDHEPIRDWSSTNEEYEYMNGYYLYLDEAGNPVSEPVPTLLARPIAKEDGPATGDGSGSGKKVNEVTGEDEDEHPLFLGLRVYTKKEAVVVVSGRLKD</sequence>
<dbReference type="Gene3D" id="3.90.70.10">
    <property type="entry name" value="Cysteine proteinases"/>
    <property type="match status" value="1"/>
</dbReference>
<dbReference type="CDD" id="cd00044">
    <property type="entry name" value="CysPc"/>
    <property type="match status" value="1"/>
</dbReference>
<name>A0A9W8MRH4_9AGAR</name>
<feature type="region of interest" description="Disordered" evidence="7">
    <location>
        <begin position="737"/>
        <end position="763"/>
    </location>
</feature>
<accession>A0A9W8MRH4</accession>
<feature type="region of interest" description="Disordered" evidence="7">
    <location>
        <begin position="38"/>
        <end position="107"/>
    </location>
</feature>
<keyword evidence="8" id="KW-0812">Transmembrane</keyword>
<dbReference type="EMBL" id="JANKHO010001608">
    <property type="protein sequence ID" value="KAJ3500420.1"/>
    <property type="molecule type" value="Genomic_DNA"/>
</dbReference>
<feature type="domain" description="Calpain catalytic" evidence="9">
    <location>
        <begin position="160"/>
        <end position="488"/>
    </location>
</feature>
<dbReference type="InterPro" id="IPR000169">
    <property type="entry name" value="Pept_cys_AS"/>
</dbReference>
<evidence type="ECO:0000256" key="5">
    <source>
        <dbReference type="PIRSR" id="PIRSR622684-1"/>
    </source>
</evidence>
<proteinExistence type="inferred from homology"/>
<feature type="compositionally biased region" description="Low complexity" evidence="7">
    <location>
        <begin position="38"/>
        <end position="51"/>
    </location>
</feature>
<evidence type="ECO:0000256" key="7">
    <source>
        <dbReference type="SAM" id="MobiDB-lite"/>
    </source>
</evidence>
<dbReference type="Proteomes" id="UP001148786">
    <property type="component" value="Unassembled WGS sequence"/>
</dbReference>
<evidence type="ECO:0000313" key="11">
    <source>
        <dbReference type="Proteomes" id="UP001148786"/>
    </source>
</evidence>
<evidence type="ECO:0000313" key="10">
    <source>
        <dbReference type="EMBL" id="KAJ3500420.1"/>
    </source>
</evidence>
<dbReference type="SUPFAM" id="SSF54001">
    <property type="entry name" value="Cysteine proteinases"/>
    <property type="match status" value="1"/>
</dbReference>
<evidence type="ECO:0000256" key="1">
    <source>
        <dbReference type="ARBA" id="ARBA00007623"/>
    </source>
</evidence>
<evidence type="ECO:0000259" key="9">
    <source>
        <dbReference type="PROSITE" id="PS50203"/>
    </source>
</evidence>
<dbReference type="InterPro" id="IPR038765">
    <property type="entry name" value="Papain-like_cys_pep_sf"/>
</dbReference>
<keyword evidence="4 6" id="KW-0788">Thiol protease</keyword>
<feature type="transmembrane region" description="Helical" evidence="8">
    <location>
        <begin position="12"/>
        <end position="33"/>
    </location>
</feature>
<evidence type="ECO:0000256" key="2">
    <source>
        <dbReference type="ARBA" id="ARBA00022670"/>
    </source>
</evidence>
<feature type="compositionally biased region" description="Low complexity" evidence="7">
    <location>
        <begin position="641"/>
        <end position="656"/>
    </location>
</feature>
<comment type="similarity">
    <text evidence="1">Belongs to the peptidase C2 family.</text>
</comment>
<dbReference type="OrthoDB" id="424753at2759"/>
<evidence type="ECO:0000256" key="4">
    <source>
        <dbReference type="ARBA" id="ARBA00022807"/>
    </source>
</evidence>
<organism evidence="10 11">
    <name type="scientific">Agrocybe chaxingu</name>
    <dbReference type="NCBI Taxonomy" id="84603"/>
    <lineage>
        <taxon>Eukaryota</taxon>
        <taxon>Fungi</taxon>
        <taxon>Dikarya</taxon>
        <taxon>Basidiomycota</taxon>
        <taxon>Agaricomycotina</taxon>
        <taxon>Agaricomycetes</taxon>
        <taxon>Agaricomycetidae</taxon>
        <taxon>Agaricales</taxon>
        <taxon>Agaricineae</taxon>
        <taxon>Strophariaceae</taxon>
        <taxon>Agrocybe</taxon>
    </lineage>
</organism>
<keyword evidence="8" id="KW-1133">Transmembrane helix</keyword>
<feature type="active site" evidence="5 6">
    <location>
        <position position="413"/>
    </location>
</feature>
<keyword evidence="8" id="KW-0472">Membrane</keyword>
<dbReference type="PRINTS" id="PR00704">
    <property type="entry name" value="CALPAIN"/>
</dbReference>
<evidence type="ECO:0000256" key="3">
    <source>
        <dbReference type="ARBA" id="ARBA00022801"/>
    </source>
</evidence>
<dbReference type="InterPro" id="IPR001300">
    <property type="entry name" value="Peptidase_C2_calpain_cat"/>
</dbReference>
<protein>
    <recommendedName>
        <fullName evidence="9">Calpain catalytic domain-containing protein</fullName>
    </recommendedName>
</protein>
<gene>
    <name evidence="10" type="ORF">NLJ89_g9806</name>
</gene>
<dbReference type="PANTHER" id="PTHR10183:SF379">
    <property type="entry name" value="CALPAIN-5"/>
    <property type="match status" value="1"/>
</dbReference>
<feature type="compositionally biased region" description="Polar residues" evidence="7">
    <location>
        <begin position="671"/>
        <end position="689"/>
    </location>
</feature>
<keyword evidence="3 6" id="KW-0378">Hydrolase</keyword>
<feature type="compositionally biased region" description="Acidic residues" evidence="7">
    <location>
        <begin position="627"/>
        <end position="636"/>
    </location>
</feature>
<dbReference type="AlphaFoldDB" id="A0A9W8MRH4"/>
<keyword evidence="11" id="KW-1185">Reference proteome</keyword>
<dbReference type="SMART" id="SM00230">
    <property type="entry name" value="CysPc"/>
    <property type="match status" value="1"/>
</dbReference>
<feature type="active site" evidence="5 6">
    <location>
        <position position="433"/>
    </location>
</feature>
<dbReference type="GO" id="GO:0004198">
    <property type="term" value="F:calcium-dependent cysteine-type endopeptidase activity"/>
    <property type="evidence" value="ECO:0007669"/>
    <property type="project" value="InterPro"/>
</dbReference>
<feature type="region of interest" description="Disordered" evidence="7">
    <location>
        <begin position="611"/>
        <end position="703"/>
    </location>
</feature>
<feature type="active site" evidence="5 6">
    <location>
        <position position="220"/>
    </location>
</feature>
<dbReference type="PROSITE" id="PS00139">
    <property type="entry name" value="THIOL_PROTEASE_CYS"/>
    <property type="match status" value="1"/>
</dbReference>
<dbReference type="GO" id="GO:0006508">
    <property type="term" value="P:proteolysis"/>
    <property type="evidence" value="ECO:0007669"/>
    <property type="project" value="UniProtKB-KW"/>
</dbReference>
<keyword evidence="2 6" id="KW-0645">Protease</keyword>
<dbReference type="PANTHER" id="PTHR10183">
    <property type="entry name" value="CALPAIN"/>
    <property type="match status" value="1"/>
</dbReference>
<dbReference type="PROSITE" id="PS50203">
    <property type="entry name" value="CALPAIN_CAT"/>
    <property type="match status" value="1"/>
</dbReference>
<dbReference type="InterPro" id="IPR022684">
    <property type="entry name" value="Calpain_cysteine_protease"/>
</dbReference>
<comment type="caution">
    <text evidence="10">The sequence shown here is derived from an EMBL/GenBank/DDBJ whole genome shotgun (WGS) entry which is preliminary data.</text>
</comment>
<reference evidence="10" key="1">
    <citation type="submission" date="2022-07" db="EMBL/GenBank/DDBJ databases">
        <title>Genome Sequence of Agrocybe chaxingu.</title>
        <authorList>
            <person name="Buettner E."/>
        </authorList>
    </citation>
    <scope>NUCLEOTIDE SEQUENCE</scope>
    <source>
        <strain evidence="10">MP-N11</strain>
    </source>
</reference>
<dbReference type="Pfam" id="PF00648">
    <property type="entry name" value="Peptidase_C2"/>
    <property type="match status" value="1"/>
</dbReference>
<evidence type="ECO:0000256" key="8">
    <source>
        <dbReference type="SAM" id="Phobius"/>
    </source>
</evidence>